<keyword evidence="2" id="KW-1133">Transmembrane helix</keyword>
<feature type="transmembrane region" description="Helical" evidence="2">
    <location>
        <begin position="6"/>
        <end position="24"/>
    </location>
</feature>
<accession>A0ABU9MUG0</accession>
<proteinExistence type="predicted"/>
<dbReference type="EMBL" id="JBCGCU010000004">
    <property type="protein sequence ID" value="MEM0514922.1"/>
    <property type="molecule type" value="Genomic_DNA"/>
</dbReference>
<dbReference type="RefSeq" id="WP_342677130.1">
    <property type="nucleotide sequence ID" value="NZ_JBCGCU010000004.1"/>
</dbReference>
<gene>
    <name evidence="3" type="ORF">WCN91_05700</name>
</gene>
<keyword evidence="2" id="KW-0812">Transmembrane</keyword>
<feature type="region of interest" description="Disordered" evidence="1">
    <location>
        <begin position="44"/>
        <end position="63"/>
    </location>
</feature>
<dbReference type="InterPro" id="IPR021550">
    <property type="entry name" value="DUF2897"/>
</dbReference>
<dbReference type="Proteomes" id="UP001447008">
    <property type="component" value="Unassembled WGS sequence"/>
</dbReference>
<keyword evidence="2" id="KW-0472">Membrane</keyword>
<dbReference type="Pfam" id="PF11446">
    <property type="entry name" value="DUF2897"/>
    <property type="match status" value="1"/>
</dbReference>
<evidence type="ECO:0000313" key="4">
    <source>
        <dbReference type="Proteomes" id="UP001447008"/>
    </source>
</evidence>
<organism evidence="3 4">
    <name type="scientific">Pseudoalteromonas qingdaonensis</name>
    <dbReference type="NCBI Taxonomy" id="3131913"/>
    <lineage>
        <taxon>Bacteria</taxon>
        <taxon>Pseudomonadati</taxon>
        <taxon>Pseudomonadota</taxon>
        <taxon>Gammaproteobacteria</taxon>
        <taxon>Alteromonadales</taxon>
        <taxon>Pseudoalteromonadaceae</taxon>
        <taxon>Pseudoalteromonas</taxon>
    </lineage>
</organism>
<keyword evidence="4" id="KW-1185">Reference proteome</keyword>
<protein>
    <submittedName>
        <fullName evidence="3">DUF2897 family protein</fullName>
    </submittedName>
</protein>
<comment type="caution">
    <text evidence="3">The sequence shown here is derived from an EMBL/GenBank/DDBJ whole genome shotgun (WGS) entry which is preliminary data.</text>
</comment>
<reference evidence="3 4" key="1">
    <citation type="submission" date="2024-03" db="EMBL/GenBank/DDBJ databases">
        <title>Pseudoalteromonas qingdaonensis sp. nov., isolated from the intestines of marine benthic organisms.</title>
        <authorList>
            <person name="Lin X."/>
            <person name="Fang S."/>
            <person name="Hu X."/>
        </authorList>
    </citation>
    <scope>NUCLEOTIDE SEQUENCE [LARGE SCALE GENOMIC DNA]</scope>
    <source>
        <strain evidence="3 4">YIC-827</strain>
    </source>
</reference>
<sequence>MQNWHVILIIVFVLAVIWSNIALLKYSAKMDMKSFNQDPIEKAKRSLAEKAKQQDSKSDDQES</sequence>
<evidence type="ECO:0000313" key="3">
    <source>
        <dbReference type="EMBL" id="MEM0514922.1"/>
    </source>
</evidence>
<evidence type="ECO:0000256" key="1">
    <source>
        <dbReference type="SAM" id="MobiDB-lite"/>
    </source>
</evidence>
<name>A0ABU9MUG0_9GAMM</name>
<evidence type="ECO:0000256" key="2">
    <source>
        <dbReference type="SAM" id="Phobius"/>
    </source>
</evidence>